<evidence type="ECO:0000313" key="10">
    <source>
        <dbReference type="Proteomes" id="UP000652761"/>
    </source>
</evidence>
<protein>
    <recommendedName>
        <fullName evidence="8">X8 domain-containing protein</fullName>
    </recommendedName>
</protein>
<dbReference type="InterPro" id="IPR012946">
    <property type="entry name" value="X8"/>
</dbReference>
<dbReference type="GO" id="GO:0009506">
    <property type="term" value="C:plasmodesma"/>
    <property type="evidence" value="ECO:0007669"/>
    <property type="project" value="UniProtKB-ARBA"/>
</dbReference>
<evidence type="ECO:0000256" key="3">
    <source>
        <dbReference type="ARBA" id="ARBA00022622"/>
    </source>
</evidence>
<evidence type="ECO:0000256" key="5">
    <source>
        <dbReference type="ARBA" id="ARBA00023136"/>
    </source>
</evidence>
<dbReference type="PANTHER" id="PTHR31044">
    <property type="entry name" value="BETA-1,3 GLUCANASE"/>
    <property type="match status" value="1"/>
</dbReference>
<comment type="subcellular location">
    <subcellularLocation>
        <location evidence="1">Cell membrane</location>
        <topology evidence="1">Lipid-anchor</topology>
        <topology evidence="1">GPI-anchor</topology>
    </subcellularLocation>
</comment>
<keyword evidence="10" id="KW-1185">Reference proteome</keyword>
<keyword evidence="3" id="KW-0449">Lipoprotein</keyword>
<dbReference type="Gene3D" id="1.20.58.1040">
    <property type="match status" value="1"/>
</dbReference>
<dbReference type="FunFam" id="1.20.58.1040:FF:000001">
    <property type="entry name" value="Glucan endo-1,3-beta-glucosidase 4"/>
    <property type="match status" value="1"/>
</dbReference>
<dbReference type="Proteomes" id="UP000652761">
    <property type="component" value="Unassembled WGS sequence"/>
</dbReference>
<dbReference type="InterPro" id="IPR044788">
    <property type="entry name" value="X8_dom_prot"/>
</dbReference>
<keyword evidence="2" id="KW-1003">Cell membrane</keyword>
<reference evidence="9" key="1">
    <citation type="submission" date="2017-07" db="EMBL/GenBank/DDBJ databases">
        <title>Taro Niue Genome Assembly and Annotation.</title>
        <authorList>
            <person name="Atibalentja N."/>
            <person name="Keating K."/>
            <person name="Fields C.J."/>
        </authorList>
    </citation>
    <scope>NUCLEOTIDE SEQUENCE</scope>
    <source>
        <strain evidence="9">Niue_2</strain>
        <tissue evidence="9">Leaf</tissue>
    </source>
</reference>
<keyword evidence="4" id="KW-0732">Signal</keyword>
<dbReference type="PANTHER" id="PTHR31044:SF52">
    <property type="entry name" value="OS01G0631500 PROTEIN"/>
    <property type="match status" value="1"/>
</dbReference>
<keyword evidence="5" id="KW-0472">Membrane</keyword>
<organism evidence="9 10">
    <name type="scientific">Colocasia esculenta</name>
    <name type="common">Wild taro</name>
    <name type="synonym">Arum esculentum</name>
    <dbReference type="NCBI Taxonomy" id="4460"/>
    <lineage>
        <taxon>Eukaryota</taxon>
        <taxon>Viridiplantae</taxon>
        <taxon>Streptophyta</taxon>
        <taxon>Embryophyta</taxon>
        <taxon>Tracheophyta</taxon>
        <taxon>Spermatophyta</taxon>
        <taxon>Magnoliopsida</taxon>
        <taxon>Liliopsida</taxon>
        <taxon>Araceae</taxon>
        <taxon>Aroideae</taxon>
        <taxon>Colocasieae</taxon>
        <taxon>Colocasia</taxon>
    </lineage>
</organism>
<name>A0A843TCV1_COLES</name>
<proteinExistence type="predicted"/>
<evidence type="ECO:0000256" key="4">
    <source>
        <dbReference type="ARBA" id="ARBA00022729"/>
    </source>
</evidence>
<gene>
    <name evidence="9" type="ORF">Taro_000445</name>
</gene>
<accession>A0A843TCV1</accession>
<evidence type="ECO:0000256" key="7">
    <source>
        <dbReference type="ARBA" id="ARBA00023180"/>
    </source>
</evidence>
<dbReference type="Pfam" id="PF07983">
    <property type="entry name" value="X8"/>
    <property type="match status" value="1"/>
</dbReference>
<evidence type="ECO:0000256" key="1">
    <source>
        <dbReference type="ARBA" id="ARBA00004609"/>
    </source>
</evidence>
<dbReference type="GO" id="GO:0005886">
    <property type="term" value="C:plasma membrane"/>
    <property type="evidence" value="ECO:0007669"/>
    <property type="project" value="UniProtKB-SubCell"/>
</dbReference>
<dbReference type="EMBL" id="NMUH01000008">
    <property type="protein sequence ID" value="MQL68106.1"/>
    <property type="molecule type" value="Genomic_DNA"/>
</dbReference>
<evidence type="ECO:0000256" key="6">
    <source>
        <dbReference type="ARBA" id="ARBA00023157"/>
    </source>
</evidence>
<dbReference type="AlphaFoldDB" id="A0A843TCV1"/>
<evidence type="ECO:0000256" key="2">
    <source>
        <dbReference type="ARBA" id="ARBA00022475"/>
    </source>
</evidence>
<dbReference type="SMART" id="SM00768">
    <property type="entry name" value="X8"/>
    <property type="match status" value="1"/>
</dbReference>
<evidence type="ECO:0000313" key="9">
    <source>
        <dbReference type="EMBL" id="MQL68106.1"/>
    </source>
</evidence>
<keyword evidence="6" id="KW-1015">Disulfide bond</keyword>
<keyword evidence="7" id="KW-0325">Glycoprotein</keyword>
<keyword evidence="3" id="KW-0336">GPI-anchor</keyword>
<feature type="domain" description="X8" evidence="8">
    <location>
        <begin position="19"/>
        <end position="115"/>
    </location>
</feature>
<dbReference type="GO" id="GO:0098552">
    <property type="term" value="C:side of membrane"/>
    <property type="evidence" value="ECO:0007669"/>
    <property type="project" value="UniProtKB-KW"/>
</dbReference>
<dbReference type="OrthoDB" id="421038at2759"/>
<evidence type="ECO:0000259" key="8">
    <source>
        <dbReference type="SMART" id="SM00768"/>
    </source>
</evidence>
<comment type="caution">
    <text evidence="9">The sequence shown here is derived from an EMBL/GenBank/DDBJ whole genome shotgun (WGS) entry which is preliminary data.</text>
</comment>
<sequence length="174" mass="18781">MASNPYTFREQLCEEGRSSWCVANPAVGQQRMQAALDWACGQGKADCRPIQPGAACFEPNTVEAHASYAMNSYYQQNRHGFDTCKFDGVGRIVYQHPRETSLEREALRFLGACPVPFVSPLGRGLSPLPRFFVPALLPALRVSCSGGAFPRPVAATGVPSLWEVVSPAPSPAGP</sequence>